<sequence>DEQSRFLNRDGAKTLAKPGRHSRSVDRKDCRELYWFQSGIESIKLSNRSDAIYRKY</sequence>
<proteinExistence type="predicted"/>
<feature type="region of interest" description="Disordered" evidence="1">
    <location>
        <begin position="1"/>
        <end position="23"/>
    </location>
</feature>
<evidence type="ECO:0000313" key="3">
    <source>
        <dbReference type="Proteomes" id="UP001233172"/>
    </source>
</evidence>
<dbReference type="Proteomes" id="UP001233172">
    <property type="component" value="Unassembled WGS sequence"/>
</dbReference>
<gene>
    <name evidence="2" type="ORF">Bpfe_019150</name>
</gene>
<organism evidence="2 3">
    <name type="scientific">Biomphalaria pfeifferi</name>
    <name type="common">Bloodfluke planorb</name>
    <name type="synonym">Freshwater snail</name>
    <dbReference type="NCBI Taxonomy" id="112525"/>
    <lineage>
        <taxon>Eukaryota</taxon>
        <taxon>Metazoa</taxon>
        <taxon>Spiralia</taxon>
        <taxon>Lophotrochozoa</taxon>
        <taxon>Mollusca</taxon>
        <taxon>Gastropoda</taxon>
        <taxon>Heterobranchia</taxon>
        <taxon>Euthyneura</taxon>
        <taxon>Panpulmonata</taxon>
        <taxon>Hygrophila</taxon>
        <taxon>Lymnaeoidea</taxon>
        <taxon>Planorbidae</taxon>
        <taxon>Biomphalaria</taxon>
    </lineage>
</organism>
<dbReference type="AlphaFoldDB" id="A0AAD8BBL5"/>
<comment type="caution">
    <text evidence="2">The sequence shown here is derived from an EMBL/GenBank/DDBJ whole genome shotgun (WGS) entry which is preliminary data.</text>
</comment>
<name>A0AAD8BBL5_BIOPF</name>
<reference evidence="2" key="1">
    <citation type="journal article" date="2023" name="PLoS Negl. Trop. Dis.">
        <title>A genome sequence for Biomphalaria pfeifferi, the major vector snail for the human-infecting parasite Schistosoma mansoni.</title>
        <authorList>
            <person name="Bu L."/>
            <person name="Lu L."/>
            <person name="Laidemitt M.R."/>
            <person name="Zhang S.M."/>
            <person name="Mutuku M."/>
            <person name="Mkoji G."/>
            <person name="Steinauer M."/>
            <person name="Loker E.S."/>
        </authorList>
    </citation>
    <scope>NUCLEOTIDE SEQUENCE</scope>
    <source>
        <strain evidence="2">KasaAsao</strain>
    </source>
</reference>
<evidence type="ECO:0000313" key="2">
    <source>
        <dbReference type="EMBL" id="KAK0051376.1"/>
    </source>
</evidence>
<accession>A0AAD8BBL5</accession>
<protein>
    <submittedName>
        <fullName evidence="2">Uncharacterized protein</fullName>
    </submittedName>
</protein>
<feature type="non-terminal residue" evidence="2">
    <location>
        <position position="1"/>
    </location>
</feature>
<dbReference type="EMBL" id="JASAOG010000104">
    <property type="protein sequence ID" value="KAK0051376.1"/>
    <property type="molecule type" value="Genomic_DNA"/>
</dbReference>
<reference evidence="2" key="2">
    <citation type="submission" date="2023-04" db="EMBL/GenBank/DDBJ databases">
        <authorList>
            <person name="Bu L."/>
            <person name="Lu L."/>
            <person name="Laidemitt M.R."/>
            <person name="Zhang S.M."/>
            <person name="Mutuku M."/>
            <person name="Mkoji G."/>
            <person name="Steinauer M."/>
            <person name="Loker E.S."/>
        </authorList>
    </citation>
    <scope>NUCLEOTIDE SEQUENCE</scope>
    <source>
        <strain evidence="2">KasaAsao</strain>
        <tissue evidence="2">Whole Snail</tissue>
    </source>
</reference>
<evidence type="ECO:0000256" key="1">
    <source>
        <dbReference type="SAM" id="MobiDB-lite"/>
    </source>
</evidence>
<keyword evidence="3" id="KW-1185">Reference proteome</keyword>